<dbReference type="RefSeq" id="WP_261836936.1">
    <property type="nucleotide sequence ID" value="NZ_AP024882.1"/>
</dbReference>
<comment type="caution">
    <text evidence="2">The sequence shown here is derived from an EMBL/GenBank/DDBJ whole genome shotgun (WGS) entry which is preliminary data.</text>
</comment>
<name>A0A0B8NH63_9VIBR</name>
<keyword evidence="3" id="KW-1185">Reference proteome</keyword>
<dbReference type="EMBL" id="BBRZ01000001">
    <property type="protein sequence ID" value="GAM54110.1"/>
    <property type="molecule type" value="Genomic_DNA"/>
</dbReference>
<evidence type="ECO:0000256" key="1">
    <source>
        <dbReference type="SAM" id="SignalP"/>
    </source>
</evidence>
<sequence>MKLSKKILPLVAVCSTLAFAQGVSAKTMEKDQNFVDQMQQIEEVADSQVYFATEATFTSSDTILEVQNDMRDVYVTKEEAEELGLTESVSFRVYSNIDVQQISDTIAKMVHRDDPAYFSVELFENKMGRSDMYEYVAKVTEYN</sequence>
<dbReference type="Proteomes" id="UP000031671">
    <property type="component" value="Unassembled WGS sequence"/>
</dbReference>
<reference evidence="2 3" key="1">
    <citation type="submission" date="2015-01" db="EMBL/GenBank/DDBJ databases">
        <title>Vibrio sp. C1 JCM 19231 whole genome shotgun sequence.</title>
        <authorList>
            <person name="Sawabe T."/>
            <person name="Meirelles P."/>
            <person name="Feng G."/>
            <person name="Sayaka M."/>
            <person name="Hattori M."/>
            <person name="Ohkuma M."/>
        </authorList>
    </citation>
    <scope>NUCLEOTIDE SEQUENCE [LARGE SCALE GENOMIC DNA]</scope>
    <source>
        <strain evidence="3">JCM 19231</strain>
    </source>
</reference>
<feature type="signal peptide" evidence="1">
    <location>
        <begin position="1"/>
        <end position="20"/>
    </location>
</feature>
<evidence type="ECO:0000313" key="3">
    <source>
        <dbReference type="Proteomes" id="UP000031671"/>
    </source>
</evidence>
<keyword evidence="1" id="KW-0732">Signal</keyword>
<organism evidence="2 3">
    <name type="scientific">Vibrio ishigakensis</name>
    <dbReference type="NCBI Taxonomy" id="1481914"/>
    <lineage>
        <taxon>Bacteria</taxon>
        <taxon>Pseudomonadati</taxon>
        <taxon>Pseudomonadota</taxon>
        <taxon>Gammaproteobacteria</taxon>
        <taxon>Vibrionales</taxon>
        <taxon>Vibrionaceae</taxon>
        <taxon>Vibrio</taxon>
    </lineage>
</organism>
<protein>
    <submittedName>
        <fullName evidence="2">Uncharacterized protein</fullName>
    </submittedName>
</protein>
<proteinExistence type="predicted"/>
<gene>
    <name evidence="2" type="ORF">JCM19231_3630</name>
</gene>
<accession>A0A0B8NH63</accession>
<dbReference type="AlphaFoldDB" id="A0A0B8NH63"/>
<feature type="chain" id="PRO_5002136231" evidence="1">
    <location>
        <begin position="21"/>
        <end position="143"/>
    </location>
</feature>
<evidence type="ECO:0000313" key="2">
    <source>
        <dbReference type="EMBL" id="GAM54110.1"/>
    </source>
</evidence>
<reference evidence="2 3" key="2">
    <citation type="submission" date="2015-01" db="EMBL/GenBank/DDBJ databases">
        <authorList>
            <consortium name="NBRP consortium"/>
            <person name="Sawabe T."/>
            <person name="Meirelles P."/>
            <person name="Feng G."/>
            <person name="Sayaka M."/>
            <person name="Hattori M."/>
            <person name="Ohkuma M."/>
        </authorList>
    </citation>
    <scope>NUCLEOTIDE SEQUENCE [LARGE SCALE GENOMIC DNA]</scope>
    <source>
        <strain evidence="3">JCM 19231</strain>
    </source>
</reference>